<evidence type="ECO:0000256" key="1">
    <source>
        <dbReference type="ARBA" id="ARBA00004567"/>
    </source>
</evidence>
<dbReference type="Pfam" id="PF07575">
    <property type="entry name" value="Nucleopor_Nup85"/>
    <property type="match status" value="1"/>
</dbReference>
<comment type="function">
    <text evidence="9">Functions as a component of the nuclear pore complex (NPC).</text>
</comment>
<gene>
    <name evidence="10" type="ORF">RGQ29_005087</name>
</gene>
<dbReference type="GO" id="GO:0006606">
    <property type="term" value="P:protein import into nucleus"/>
    <property type="evidence" value="ECO:0007669"/>
    <property type="project" value="TreeGrafter"/>
</dbReference>
<evidence type="ECO:0000256" key="8">
    <source>
        <dbReference type="ARBA" id="ARBA00023242"/>
    </source>
</evidence>
<dbReference type="GO" id="GO:0045893">
    <property type="term" value="P:positive regulation of DNA-templated transcription"/>
    <property type="evidence" value="ECO:0007669"/>
    <property type="project" value="TreeGrafter"/>
</dbReference>
<dbReference type="Proteomes" id="UP001324115">
    <property type="component" value="Unassembled WGS sequence"/>
</dbReference>
<accession>A0AAN7E3K9</accession>
<keyword evidence="6 9" id="KW-0811">Translocation</keyword>
<reference evidence="10 11" key="1">
    <citation type="journal article" date="2023" name="G3 (Bethesda)">
        <title>A haplotype-resolved chromosome-scale genome for Quercus rubra L. provides insights into the genetics of adaptive traits for red oak species.</title>
        <authorList>
            <person name="Kapoor B."/>
            <person name="Jenkins J."/>
            <person name="Schmutz J."/>
            <person name="Zhebentyayeva T."/>
            <person name="Kuelheim C."/>
            <person name="Coggeshall M."/>
            <person name="Heim C."/>
            <person name="Lasky J.R."/>
            <person name="Leites L."/>
            <person name="Islam-Faridi N."/>
            <person name="Romero-Severson J."/>
            <person name="DeLeo V.L."/>
            <person name="Lucas S.M."/>
            <person name="Lazic D."/>
            <person name="Gailing O."/>
            <person name="Carlson J."/>
            <person name="Staton M."/>
        </authorList>
    </citation>
    <scope>NUCLEOTIDE SEQUENCE [LARGE SCALE GENOMIC DNA]</scope>
    <source>
        <strain evidence="10">Pseudo-F2</strain>
    </source>
</reference>
<keyword evidence="5 9" id="KW-0653">Protein transport</keyword>
<dbReference type="GO" id="GO:0031080">
    <property type="term" value="C:nuclear pore outer ring"/>
    <property type="evidence" value="ECO:0007669"/>
    <property type="project" value="TreeGrafter"/>
</dbReference>
<dbReference type="GO" id="GO:0031965">
    <property type="term" value="C:nuclear membrane"/>
    <property type="evidence" value="ECO:0007669"/>
    <property type="project" value="UniProtKB-UniRule"/>
</dbReference>
<evidence type="ECO:0000256" key="7">
    <source>
        <dbReference type="ARBA" id="ARBA00023132"/>
    </source>
</evidence>
<keyword evidence="7 9" id="KW-0906">Nuclear pore complex</keyword>
<keyword evidence="11" id="KW-1185">Reference proteome</keyword>
<dbReference type="GO" id="GO:0006406">
    <property type="term" value="P:mRNA export from nucleus"/>
    <property type="evidence" value="ECO:0007669"/>
    <property type="project" value="TreeGrafter"/>
</dbReference>
<dbReference type="AlphaFoldDB" id="A0AAN7E3K9"/>
<comment type="subunit">
    <text evidence="9">Component of the nuclear pore complex (NPC).</text>
</comment>
<comment type="caution">
    <text evidence="10">The sequence shown here is derived from an EMBL/GenBank/DDBJ whole genome shotgun (WGS) entry which is preliminary data.</text>
</comment>
<evidence type="ECO:0000256" key="6">
    <source>
        <dbReference type="ARBA" id="ARBA00023010"/>
    </source>
</evidence>
<dbReference type="InterPro" id="IPR011502">
    <property type="entry name" value="Nucleoporin_Nup85"/>
</dbReference>
<comment type="similarity">
    <text evidence="2 9">Belongs to the nucleoporin Nup85 family.</text>
</comment>
<evidence type="ECO:0000256" key="2">
    <source>
        <dbReference type="ARBA" id="ARBA00005573"/>
    </source>
</evidence>
<evidence type="ECO:0000256" key="9">
    <source>
        <dbReference type="RuleBase" id="RU365073"/>
    </source>
</evidence>
<sequence length="132" mass="15419">MKDNRTCCTIRHSILIKFPLLPRIAPIYLASCIKQGMGLLEILLSKQPVQNNQVLLKIIEICRLYELDSVSSNIMKVSIMMNSASKEKTQADIRSQLVVESIDFPQKLFYCFWWELVNLRYTYIGYFSFMLN</sequence>
<evidence type="ECO:0000313" key="11">
    <source>
        <dbReference type="Proteomes" id="UP001324115"/>
    </source>
</evidence>
<evidence type="ECO:0000256" key="4">
    <source>
        <dbReference type="ARBA" id="ARBA00022816"/>
    </source>
</evidence>
<protein>
    <recommendedName>
        <fullName evidence="9">Nuclear pore complex protein Nup85</fullName>
    </recommendedName>
</protein>
<comment type="subcellular location">
    <subcellularLocation>
        <location evidence="1 9">Nucleus</location>
        <location evidence="1 9">Nuclear pore complex</location>
    </subcellularLocation>
</comment>
<dbReference type="PANTHER" id="PTHR13373:SF21">
    <property type="entry name" value="NUCLEAR PORE COMPLEX PROTEIN NUP85"/>
    <property type="match status" value="1"/>
</dbReference>
<dbReference type="PANTHER" id="PTHR13373">
    <property type="entry name" value="FROUNT PROTEIN-RELATED"/>
    <property type="match status" value="1"/>
</dbReference>
<name>A0AAN7E3K9_QUERU</name>
<evidence type="ECO:0000313" key="10">
    <source>
        <dbReference type="EMBL" id="KAK4562452.1"/>
    </source>
</evidence>
<evidence type="ECO:0000256" key="3">
    <source>
        <dbReference type="ARBA" id="ARBA00022448"/>
    </source>
</evidence>
<keyword evidence="4 9" id="KW-0509">mRNA transport</keyword>
<evidence type="ECO:0000256" key="5">
    <source>
        <dbReference type="ARBA" id="ARBA00022927"/>
    </source>
</evidence>
<dbReference type="EMBL" id="JAXUIC010000011">
    <property type="protein sequence ID" value="KAK4562452.1"/>
    <property type="molecule type" value="Genomic_DNA"/>
</dbReference>
<keyword evidence="8 9" id="KW-0539">Nucleus</keyword>
<organism evidence="10 11">
    <name type="scientific">Quercus rubra</name>
    <name type="common">Northern red oak</name>
    <name type="synonym">Quercus borealis</name>
    <dbReference type="NCBI Taxonomy" id="3512"/>
    <lineage>
        <taxon>Eukaryota</taxon>
        <taxon>Viridiplantae</taxon>
        <taxon>Streptophyta</taxon>
        <taxon>Embryophyta</taxon>
        <taxon>Tracheophyta</taxon>
        <taxon>Spermatophyta</taxon>
        <taxon>Magnoliopsida</taxon>
        <taxon>eudicotyledons</taxon>
        <taxon>Gunneridae</taxon>
        <taxon>Pentapetalae</taxon>
        <taxon>rosids</taxon>
        <taxon>fabids</taxon>
        <taxon>Fagales</taxon>
        <taxon>Fagaceae</taxon>
        <taxon>Quercus</taxon>
    </lineage>
</organism>
<keyword evidence="3 9" id="KW-0813">Transport</keyword>
<dbReference type="GO" id="GO:0017056">
    <property type="term" value="F:structural constituent of nuclear pore"/>
    <property type="evidence" value="ECO:0007669"/>
    <property type="project" value="TreeGrafter"/>
</dbReference>
<proteinExistence type="inferred from homology"/>
<keyword evidence="9" id="KW-0472">Membrane</keyword>